<evidence type="ECO:0000256" key="2">
    <source>
        <dbReference type="ARBA" id="ARBA00022704"/>
    </source>
</evidence>
<feature type="domain" description="Cystatin" evidence="4">
    <location>
        <begin position="473"/>
        <end position="563"/>
    </location>
</feature>
<dbReference type="InterPro" id="IPR000010">
    <property type="entry name" value="Cystatin_dom"/>
</dbReference>
<sequence>MAIVGGLVDVPFENKVEFDDLARFAVQDYNQKNDSSLEFKKVLNVKQQIVAGIMYYIKFEAAEGGKKKEYEAKILLRKWEDLKKVVGFKLVGDDSTKPGGIVNVSNPNKTKFKDLTRFAIQDYNKKQNAHLEFVENLNVKEQVVAGIMYYITLAATDAGKKKIYEAKIWVKEWEDFKKVVEFKLIGDDNAKIGGIISVPFPNSPEFKDLARFAIQDYNKKENAHLEFVENLNVKEQVVAGMMYYITLAAIDAGKKNIYETKIWVKEWEDFKKVVEFKLVGDDDAKTGGIINVPNPNSPEFQDLARFAVEDYNNTQNAHLEFVENLNVKEQLVSGMMYYVTLAATDAGNKKEYEAKIWVKEWEDFKKVIDFKLVGNDSAKILGGITEVPFPNNPEFQHLTCFAIHQYNKNQNAHLEFVENLNVKEQVVAGMLYYITFVATDGGKKKIYEAKIWVKVWENFKKVVEFKLVGDDSAMPGGIINVPFPNCPEFQDLARFAVQDYNKKEKAHLEFVENLNVKEQVVAGMMYYITLVATDDAGKKKIYKAKIWVKGWEDFKKVIEFKLFIGDDVPILGGIINVQGINSLVFQDLARFAVQDHNKKEKAHLEFVEVLNVKEQVVAGMIYYITLAATDAGKKKIYEAKIWVKEWEDFKKVVEFKLVGDDSAKTGGIIIIPFPICSKFLDLARFAVQDYNKRENAHLEFVEVLNLKEQVVAGMLYYITLVATDAGVQKIYKTKIWVKEWENFKEVQEFKQIVYATKKLLLCLCEIKLVVWHEITVMFVKNKIRSTYLEVFECLVVSVFE</sequence>
<feature type="domain" description="Cystatin" evidence="4">
    <location>
        <begin position="2"/>
        <end position="91"/>
    </location>
</feature>
<feature type="domain" description="Cystatin" evidence="4">
    <location>
        <begin position="379"/>
        <end position="468"/>
    </location>
</feature>
<dbReference type="InterPro" id="IPR027214">
    <property type="entry name" value="Cystatin"/>
</dbReference>
<keyword evidence="2 3" id="KW-0789">Thiol protease inhibitor</keyword>
<dbReference type="EMBL" id="JBANQN010000006">
    <property type="protein sequence ID" value="KAK6787923.1"/>
    <property type="molecule type" value="Genomic_DNA"/>
</dbReference>
<dbReference type="InterPro" id="IPR018073">
    <property type="entry name" value="Prot_inh_cystat_CS"/>
</dbReference>
<dbReference type="GO" id="GO:0004869">
    <property type="term" value="F:cysteine-type endopeptidase inhibitor activity"/>
    <property type="evidence" value="ECO:0007669"/>
    <property type="project" value="UniProtKB-KW"/>
</dbReference>
<accession>A0AAN8TG58</accession>
<protein>
    <recommendedName>
        <fullName evidence="3">Cysteine proteinase inhibitor</fullName>
    </recommendedName>
</protein>
<evidence type="ECO:0000256" key="3">
    <source>
        <dbReference type="RuleBase" id="RU362130"/>
    </source>
</evidence>
<dbReference type="PANTHER" id="PTHR11413:SF116">
    <property type="entry name" value="MULTICYSTATIN"/>
    <property type="match status" value="1"/>
</dbReference>
<comment type="caution">
    <text evidence="5">The sequence shown here is derived from an EMBL/GenBank/DDBJ whole genome shotgun (WGS) entry which is preliminary data.</text>
</comment>
<feature type="domain" description="Cystatin" evidence="4">
    <location>
        <begin position="569"/>
        <end position="658"/>
    </location>
</feature>
<dbReference type="Proteomes" id="UP001371456">
    <property type="component" value="Unassembled WGS sequence"/>
</dbReference>
<feature type="domain" description="Cystatin" evidence="4">
    <location>
        <begin position="190"/>
        <end position="279"/>
    </location>
</feature>
<feature type="domain" description="Cystatin" evidence="4">
    <location>
        <begin position="284"/>
        <end position="373"/>
    </location>
</feature>
<keyword evidence="1 3" id="KW-0646">Protease inhibitor</keyword>
<dbReference type="Pfam" id="PF00031">
    <property type="entry name" value="Cystatin"/>
    <property type="match status" value="8"/>
</dbReference>
<dbReference type="PROSITE" id="PS00287">
    <property type="entry name" value="CYSTATIN"/>
    <property type="match status" value="4"/>
</dbReference>
<comment type="similarity">
    <text evidence="3">Belongs to the cystatin family. Phytocystatin subfamily.</text>
</comment>
<name>A0AAN8TG58_SOLBU</name>
<dbReference type="CDD" id="cd00042">
    <property type="entry name" value="CY"/>
    <property type="match status" value="8"/>
</dbReference>
<feature type="domain" description="Cystatin" evidence="4">
    <location>
        <begin position="663"/>
        <end position="752"/>
    </location>
</feature>
<organism evidence="5 6">
    <name type="scientific">Solanum bulbocastanum</name>
    <name type="common">Wild potato</name>
    <dbReference type="NCBI Taxonomy" id="147425"/>
    <lineage>
        <taxon>Eukaryota</taxon>
        <taxon>Viridiplantae</taxon>
        <taxon>Streptophyta</taxon>
        <taxon>Embryophyta</taxon>
        <taxon>Tracheophyta</taxon>
        <taxon>Spermatophyta</taxon>
        <taxon>Magnoliopsida</taxon>
        <taxon>eudicotyledons</taxon>
        <taxon>Gunneridae</taxon>
        <taxon>Pentapetalae</taxon>
        <taxon>asterids</taxon>
        <taxon>lamiids</taxon>
        <taxon>Solanales</taxon>
        <taxon>Solanaceae</taxon>
        <taxon>Solanoideae</taxon>
        <taxon>Solaneae</taxon>
        <taxon>Solanum</taxon>
    </lineage>
</organism>
<dbReference type="AlphaFoldDB" id="A0AAN8TG58"/>
<gene>
    <name evidence="5" type="ORF">RDI58_016448</name>
</gene>
<dbReference type="PANTHER" id="PTHR11413">
    <property type="entry name" value="CYSTATIN FAMILY MEMBER"/>
    <property type="match status" value="1"/>
</dbReference>
<evidence type="ECO:0000259" key="4">
    <source>
        <dbReference type="SMART" id="SM00043"/>
    </source>
</evidence>
<keyword evidence="6" id="KW-1185">Reference proteome</keyword>
<feature type="domain" description="Cystatin" evidence="4">
    <location>
        <begin position="96"/>
        <end position="185"/>
    </location>
</feature>
<dbReference type="SMART" id="SM00043">
    <property type="entry name" value="CY"/>
    <property type="match status" value="8"/>
</dbReference>
<proteinExistence type="inferred from homology"/>
<dbReference type="SUPFAM" id="SSF54403">
    <property type="entry name" value="Cystatin/monellin"/>
    <property type="match status" value="8"/>
</dbReference>
<evidence type="ECO:0000313" key="6">
    <source>
        <dbReference type="Proteomes" id="UP001371456"/>
    </source>
</evidence>
<dbReference type="InterPro" id="IPR046350">
    <property type="entry name" value="Cystatin_sf"/>
</dbReference>
<evidence type="ECO:0000256" key="1">
    <source>
        <dbReference type="ARBA" id="ARBA00022690"/>
    </source>
</evidence>
<evidence type="ECO:0000313" key="5">
    <source>
        <dbReference type="EMBL" id="KAK6787923.1"/>
    </source>
</evidence>
<reference evidence="5 6" key="1">
    <citation type="submission" date="2024-02" db="EMBL/GenBank/DDBJ databases">
        <title>de novo genome assembly of Solanum bulbocastanum strain 11H21.</title>
        <authorList>
            <person name="Hosaka A.J."/>
        </authorList>
    </citation>
    <scope>NUCLEOTIDE SEQUENCE [LARGE SCALE GENOMIC DNA]</scope>
    <source>
        <tissue evidence="5">Young leaves</tissue>
    </source>
</reference>
<dbReference type="Gene3D" id="3.10.450.10">
    <property type="match status" value="8"/>
</dbReference>